<keyword evidence="1" id="KW-0812">Transmembrane</keyword>
<dbReference type="InterPro" id="IPR052155">
    <property type="entry name" value="Biofilm_reg_signaling"/>
</dbReference>
<evidence type="ECO:0000256" key="1">
    <source>
        <dbReference type="SAM" id="Phobius"/>
    </source>
</evidence>
<feature type="domain" description="EAL" evidence="4">
    <location>
        <begin position="580"/>
        <end position="834"/>
    </location>
</feature>
<dbReference type="EMBL" id="JACIDE010000006">
    <property type="protein sequence ID" value="MBB4073368.1"/>
    <property type="molecule type" value="Genomic_DNA"/>
</dbReference>
<evidence type="ECO:0000313" key="6">
    <source>
        <dbReference type="EMBL" id="MBB4073368.1"/>
    </source>
</evidence>
<feature type="domain" description="GGDEF" evidence="5">
    <location>
        <begin position="441"/>
        <end position="571"/>
    </location>
</feature>
<dbReference type="Gene3D" id="3.30.70.270">
    <property type="match status" value="1"/>
</dbReference>
<dbReference type="Pfam" id="PF13426">
    <property type="entry name" value="PAS_9"/>
    <property type="match status" value="1"/>
</dbReference>
<dbReference type="FunFam" id="3.30.70.270:FF:000001">
    <property type="entry name" value="Diguanylate cyclase domain protein"/>
    <property type="match status" value="1"/>
</dbReference>
<proteinExistence type="predicted"/>
<feature type="transmembrane region" description="Helical" evidence="1">
    <location>
        <begin position="75"/>
        <end position="93"/>
    </location>
</feature>
<dbReference type="InterPro" id="IPR001633">
    <property type="entry name" value="EAL_dom"/>
</dbReference>
<feature type="domain" description="PAS" evidence="2">
    <location>
        <begin position="279"/>
        <end position="331"/>
    </location>
</feature>
<reference evidence="6 7" key="1">
    <citation type="submission" date="2020-08" db="EMBL/GenBank/DDBJ databases">
        <title>Genomic Encyclopedia of Type Strains, Phase IV (KMG-IV): sequencing the most valuable type-strain genomes for metagenomic binning, comparative biology and taxonomic classification.</title>
        <authorList>
            <person name="Goeker M."/>
        </authorList>
    </citation>
    <scope>NUCLEOTIDE SEQUENCE [LARGE SCALE GENOMIC DNA]</scope>
    <source>
        <strain evidence="6 7">DSM 17075</strain>
    </source>
</reference>
<protein>
    <submittedName>
        <fullName evidence="6">Diguanylate cyclase (GGDEF)-like protein/PAS domain S-box-containing protein</fullName>
    </submittedName>
</protein>
<feature type="domain" description="PAC" evidence="3">
    <location>
        <begin position="358"/>
        <end position="409"/>
    </location>
</feature>
<dbReference type="InterPro" id="IPR000160">
    <property type="entry name" value="GGDEF_dom"/>
</dbReference>
<keyword evidence="1" id="KW-0472">Membrane</keyword>
<feature type="transmembrane region" description="Helical" evidence="1">
    <location>
        <begin position="40"/>
        <end position="63"/>
    </location>
</feature>
<feature type="transmembrane region" description="Helical" evidence="1">
    <location>
        <begin position="113"/>
        <end position="132"/>
    </location>
</feature>
<dbReference type="RefSeq" id="WP_183183730.1">
    <property type="nucleotide sequence ID" value="NZ_BMNP01000004.1"/>
</dbReference>
<dbReference type="NCBIfam" id="TIGR00229">
    <property type="entry name" value="sensory_box"/>
    <property type="match status" value="1"/>
</dbReference>
<dbReference type="PANTHER" id="PTHR44757">
    <property type="entry name" value="DIGUANYLATE CYCLASE DGCP"/>
    <property type="match status" value="1"/>
</dbReference>
<feature type="transmembrane region" description="Helical" evidence="1">
    <location>
        <begin position="144"/>
        <end position="163"/>
    </location>
</feature>
<feature type="transmembrane region" description="Helical" evidence="1">
    <location>
        <begin position="12"/>
        <end position="28"/>
    </location>
</feature>
<dbReference type="Pfam" id="PF17159">
    <property type="entry name" value="MASE3"/>
    <property type="match status" value="1"/>
</dbReference>
<dbReference type="Gene3D" id="3.30.450.20">
    <property type="entry name" value="PAS domain"/>
    <property type="match status" value="1"/>
</dbReference>
<dbReference type="PANTHER" id="PTHR44757:SF2">
    <property type="entry name" value="BIOFILM ARCHITECTURE MAINTENANCE PROTEIN MBAA"/>
    <property type="match status" value="1"/>
</dbReference>
<dbReference type="PROSITE" id="PS50883">
    <property type="entry name" value="EAL"/>
    <property type="match status" value="1"/>
</dbReference>
<dbReference type="SUPFAM" id="SSF55073">
    <property type="entry name" value="Nucleotide cyclase"/>
    <property type="match status" value="1"/>
</dbReference>
<dbReference type="InterPro" id="IPR043128">
    <property type="entry name" value="Rev_trsase/Diguanyl_cyclase"/>
</dbReference>
<dbReference type="SUPFAM" id="SSF55785">
    <property type="entry name" value="PYP-like sensor domain (PAS domain)"/>
    <property type="match status" value="1"/>
</dbReference>
<accession>A0A840DTL9</accession>
<feature type="transmembrane region" description="Helical" evidence="1">
    <location>
        <begin position="183"/>
        <end position="203"/>
    </location>
</feature>
<dbReference type="Proteomes" id="UP000559598">
    <property type="component" value="Unassembled WGS sequence"/>
</dbReference>
<evidence type="ECO:0000259" key="4">
    <source>
        <dbReference type="PROSITE" id="PS50883"/>
    </source>
</evidence>
<dbReference type="Gene3D" id="3.20.20.450">
    <property type="entry name" value="EAL domain"/>
    <property type="match status" value="1"/>
</dbReference>
<dbReference type="InterPro" id="IPR029787">
    <property type="entry name" value="Nucleotide_cyclase"/>
</dbReference>
<dbReference type="SMART" id="SM00267">
    <property type="entry name" value="GGDEF"/>
    <property type="match status" value="1"/>
</dbReference>
<dbReference type="Pfam" id="PF00563">
    <property type="entry name" value="EAL"/>
    <property type="match status" value="1"/>
</dbReference>
<dbReference type="CDD" id="cd01949">
    <property type="entry name" value="GGDEF"/>
    <property type="match status" value="1"/>
</dbReference>
<organism evidence="6 7">
    <name type="scientific">Anoxybacteroides voinovskiense</name>
    <dbReference type="NCBI Taxonomy" id="230470"/>
    <lineage>
        <taxon>Bacteria</taxon>
        <taxon>Bacillati</taxon>
        <taxon>Bacillota</taxon>
        <taxon>Bacilli</taxon>
        <taxon>Bacillales</taxon>
        <taxon>Anoxybacillaceae</taxon>
        <taxon>Anoxybacteroides</taxon>
    </lineage>
</organism>
<keyword evidence="7" id="KW-1185">Reference proteome</keyword>
<dbReference type="NCBIfam" id="TIGR00254">
    <property type="entry name" value="GGDEF"/>
    <property type="match status" value="1"/>
</dbReference>
<gene>
    <name evidence="6" type="ORF">GGR02_001130</name>
</gene>
<dbReference type="SMART" id="SM00052">
    <property type="entry name" value="EAL"/>
    <property type="match status" value="1"/>
</dbReference>
<dbReference type="InterPro" id="IPR035919">
    <property type="entry name" value="EAL_sf"/>
</dbReference>
<dbReference type="AlphaFoldDB" id="A0A840DTL9"/>
<comment type="caution">
    <text evidence="6">The sequence shown here is derived from an EMBL/GenBank/DDBJ whole genome shotgun (WGS) entry which is preliminary data.</text>
</comment>
<dbReference type="PROSITE" id="PS50887">
    <property type="entry name" value="GGDEF"/>
    <property type="match status" value="1"/>
</dbReference>
<dbReference type="Pfam" id="PF00990">
    <property type="entry name" value="GGDEF"/>
    <property type="match status" value="1"/>
</dbReference>
<dbReference type="PROSITE" id="PS50112">
    <property type="entry name" value="PAS"/>
    <property type="match status" value="1"/>
</dbReference>
<name>A0A840DTL9_9BACL</name>
<dbReference type="InterPro" id="IPR033425">
    <property type="entry name" value="MASE3"/>
</dbReference>
<dbReference type="InterPro" id="IPR000014">
    <property type="entry name" value="PAS"/>
</dbReference>
<keyword evidence="1" id="KW-1133">Transmembrane helix</keyword>
<dbReference type="InterPro" id="IPR035965">
    <property type="entry name" value="PAS-like_dom_sf"/>
</dbReference>
<sequence length="836" mass="95185">MMLTEKERKSIWLVIGAFFVFVAAYVFRDKLYVVPHGEHYLTVHTILEFFSITVSFAIAIQGLMLFPQHLSRHRLWISGTFLAIGLIDLLHTLSYQGMPGLIVTESSTQKATWFWITARLTQAVLLFAVLLFPDKPVKRYEKGGVAIVALFYVTILSFVVVRYEQQLPLLVIEGVGTTTLKNQLEYFVCFLKAATILSLFLSYRKHKKPSALDLMVAFAFLLFSELAFTLYKSVYDLQNLLGHIYKVAGYVYFMKGIYIATIQEPFEARQQAEKALQQSERRLRAITASLGEGVVVLNREQKAVFLNEEAVRLLGYQKEELLGQNMHEKIHYRKIDGSPFPAEECPIRNTVETKQTVRVEEDYFIRKDSTMLPVSYVAAPMVEDGELVGVVVAIQDITERKQYHEKIKYQAYHDALTGLPNRHHFIEHVKTELEKTKQSNGKLAILYLDLDNFKNVNDSFGHVVGDLLLQQVANRLASIHPHQFVSRLGGDEFAIVFPVHSISAETVAEQTIQALSKPIVIEGKELFVTTSIGICLYPDDGETEMDLILHADMAMYEAKKKGKNQFLRYTKQLEQRRARNLLIERLLHTALEQKEIALYYQPIVDTSLKKTVGLEALVRWHHPDIGFISPSEFIPIAEENGLIVPIGEYVLRTACEHLSELQHSGFTDLYMSVNLSLKQLQHEHFLSFVQQLLHDIHVHPHNIELEITETIALSDDEHVIRTIQALKQLGFRIAIDDFGSGYSSIGYLKQFTIDTLKIDKSFIFDVINHDATARLTAAVITLGHSLGLQIVAEGVESTEHLSFLNKHRCDRVQGYLFSPPVPFGQLFPLLQQRVNV</sequence>
<evidence type="ECO:0000313" key="7">
    <source>
        <dbReference type="Proteomes" id="UP000559598"/>
    </source>
</evidence>
<dbReference type="SMART" id="SM00091">
    <property type="entry name" value="PAS"/>
    <property type="match status" value="1"/>
</dbReference>
<dbReference type="InterPro" id="IPR000700">
    <property type="entry name" value="PAS-assoc_C"/>
</dbReference>
<feature type="transmembrane region" description="Helical" evidence="1">
    <location>
        <begin position="210"/>
        <end position="231"/>
    </location>
</feature>
<evidence type="ECO:0000259" key="3">
    <source>
        <dbReference type="PROSITE" id="PS50113"/>
    </source>
</evidence>
<dbReference type="SUPFAM" id="SSF141868">
    <property type="entry name" value="EAL domain-like"/>
    <property type="match status" value="1"/>
</dbReference>
<evidence type="ECO:0000259" key="5">
    <source>
        <dbReference type="PROSITE" id="PS50887"/>
    </source>
</evidence>
<evidence type="ECO:0000259" key="2">
    <source>
        <dbReference type="PROSITE" id="PS50112"/>
    </source>
</evidence>
<dbReference type="PROSITE" id="PS50113">
    <property type="entry name" value="PAC"/>
    <property type="match status" value="1"/>
</dbReference>
<dbReference type="CDD" id="cd00130">
    <property type="entry name" value="PAS"/>
    <property type="match status" value="1"/>
</dbReference>
<dbReference type="CDD" id="cd01948">
    <property type="entry name" value="EAL"/>
    <property type="match status" value="1"/>
</dbReference>